<organism evidence="2 3">
    <name type="scientific">Saccharomyces pastorianus</name>
    <name type="common">Lager yeast</name>
    <name type="synonym">Saccharomyces cerevisiae x Saccharomyces eubayanus</name>
    <dbReference type="NCBI Taxonomy" id="27292"/>
    <lineage>
        <taxon>Eukaryota</taxon>
        <taxon>Fungi</taxon>
        <taxon>Dikarya</taxon>
        <taxon>Ascomycota</taxon>
        <taxon>Saccharomycotina</taxon>
        <taxon>Saccharomycetes</taxon>
        <taxon>Saccharomycetales</taxon>
        <taxon>Saccharomycetaceae</taxon>
        <taxon>Saccharomyces</taxon>
    </lineage>
</organism>
<keyword evidence="3" id="KW-1185">Reference proteome</keyword>
<dbReference type="OrthoDB" id="4081967at2759"/>
<evidence type="ECO:0000313" key="3">
    <source>
        <dbReference type="Proteomes" id="UP000501346"/>
    </source>
</evidence>
<feature type="compositionally biased region" description="Low complexity" evidence="1">
    <location>
        <begin position="48"/>
        <end position="64"/>
    </location>
</feature>
<feature type="region of interest" description="Disordered" evidence="1">
    <location>
        <begin position="339"/>
        <end position="358"/>
    </location>
</feature>
<feature type="region of interest" description="Disordered" evidence="1">
    <location>
        <begin position="1"/>
        <end position="119"/>
    </location>
</feature>
<sequence length="433" mass="49266">MFVSPPPATSKNQVLQRLSHDSANHSRGFANPLQSIPENTANNSDNASFQSLPQSVSSVQSTPSPRRENFVNAPLEYTDRARDEIKKRLLASSPNRKSHHSSGMHSASRRSSTADSRSLLSDTASSYQSSIFSTPSTVHTQLTNESAFSDFSNHKLITRISLDDALPKTFYDMYSPEILLADPSNVLCNGRPKFTKRELLDWDLNDIRSLLIVERLRPEWGNQLPEVITMGNNMPQFRLKLLPLYSSDETIIATLVNSDLYMEANLDYEFKLTSAKYTVATARKRHEQITGRNETIMNLSKPEWRNIIENYLLNIAVEAQCRFDFKQRCSEYKKWKLQQSNLKRPDMPPPSLIPRRNSSETKSLLKKALLKNIQLKNPNNNLDELMMRAGTPSNQQGKNKVSLTKEEKATIWSQCQAQVYQRLGLDWQPDSVS</sequence>
<dbReference type="EMBL" id="CP048999">
    <property type="protein sequence ID" value="QID83599.1"/>
    <property type="molecule type" value="Genomic_DNA"/>
</dbReference>
<dbReference type="Pfam" id="PF17235">
    <property type="entry name" value="STD1"/>
    <property type="match status" value="1"/>
</dbReference>
<dbReference type="Proteomes" id="UP000501346">
    <property type="component" value="Chromosome SeII-SeIV"/>
</dbReference>
<reference evidence="2 3" key="1">
    <citation type="journal article" date="2019" name="BMC Genomics">
        <title>Chromosome level assembly and comparative genome analysis confirm lager-brewing yeasts originated from a single hybridization.</title>
        <authorList>
            <person name="Salazar A.N."/>
            <person name="Gorter de Vries A.R."/>
            <person name="van den Broek M."/>
            <person name="Brouwers N."/>
            <person name="de la Torre Cortes P."/>
            <person name="Kuijpers N.G.A."/>
            <person name="Daran J.G."/>
            <person name="Abeel T."/>
        </authorList>
    </citation>
    <scope>NUCLEOTIDE SEQUENCE [LARGE SCALE GENOMIC DNA]</scope>
    <source>
        <strain evidence="2 3">CBS 1483</strain>
    </source>
</reference>
<accession>A0A6C1E3L6</accession>
<feature type="compositionally biased region" description="Polar residues" evidence="1">
    <location>
        <begin position="32"/>
        <end position="47"/>
    </location>
</feature>
<gene>
    <name evidence="2" type="primary">MTH1_3</name>
    <name evidence="2" type="ORF">GRS66_006068</name>
</gene>
<name>A0A6C1E3L6_SACPS</name>
<dbReference type="InterPro" id="IPR035189">
    <property type="entry name" value="Std1/Mth1"/>
</dbReference>
<feature type="compositionally biased region" description="Low complexity" evidence="1">
    <location>
        <begin position="103"/>
        <end position="119"/>
    </location>
</feature>
<feature type="compositionally biased region" description="Basic and acidic residues" evidence="1">
    <location>
        <begin position="77"/>
        <end position="87"/>
    </location>
</feature>
<evidence type="ECO:0000313" key="2">
    <source>
        <dbReference type="EMBL" id="QID83599.1"/>
    </source>
</evidence>
<dbReference type="AlphaFoldDB" id="A0A6C1E3L6"/>
<proteinExistence type="predicted"/>
<evidence type="ECO:0000256" key="1">
    <source>
        <dbReference type="SAM" id="MobiDB-lite"/>
    </source>
</evidence>
<protein>
    <submittedName>
        <fullName evidence="2">Msn3-like protein</fullName>
    </submittedName>
</protein>